<dbReference type="GO" id="GO:0005549">
    <property type="term" value="F:odorant binding"/>
    <property type="evidence" value="ECO:0007669"/>
    <property type="project" value="InterPro"/>
</dbReference>
<organism evidence="11">
    <name type="scientific">Locusta migratoria</name>
    <name type="common">Migratory locust</name>
    <dbReference type="NCBI Taxonomy" id="7004"/>
    <lineage>
        <taxon>Eukaryota</taxon>
        <taxon>Metazoa</taxon>
        <taxon>Ecdysozoa</taxon>
        <taxon>Arthropoda</taxon>
        <taxon>Hexapoda</taxon>
        <taxon>Insecta</taxon>
        <taxon>Pterygota</taxon>
        <taxon>Neoptera</taxon>
        <taxon>Polyneoptera</taxon>
        <taxon>Orthoptera</taxon>
        <taxon>Caelifera</taxon>
        <taxon>Acrididea</taxon>
        <taxon>Acridomorpha</taxon>
        <taxon>Acridoidea</taxon>
        <taxon>Acrididae</taxon>
        <taxon>Oedipodinae</taxon>
        <taxon>Locusta</taxon>
    </lineage>
</organism>
<reference evidence="11" key="1">
    <citation type="journal article" date="2015" name="Cell. Mol. Life Sci.">
        <title>Identification and functional analysis of olfactory receptor family reveal unusual characteristics of the olfactory system in the migratory locust.</title>
        <authorList>
            <person name="Wang Z."/>
            <person name="Yang P."/>
            <person name="Chen D."/>
            <person name="Jiang F."/>
            <person name="Li Y."/>
            <person name="Wang X."/>
            <person name="Kang L."/>
        </authorList>
    </citation>
    <scope>NUCLEOTIDE SEQUENCE</scope>
</reference>
<accession>A0A0M3SBM4</accession>
<evidence type="ECO:0000256" key="6">
    <source>
        <dbReference type="ARBA" id="ARBA00023136"/>
    </source>
</evidence>
<keyword evidence="3 10" id="KW-0812">Transmembrane</keyword>
<proteinExistence type="evidence at transcript level"/>
<evidence type="ECO:0000256" key="9">
    <source>
        <dbReference type="SAM" id="MobiDB-lite"/>
    </source>
</evidence>
<dbReference type="GO" id="GO:0004984">
    <property type="term" value="F:olfactory receptor activity"/>
    <property type="evidence" value="ECO:0007669"/>
    <property type="project" value="InterPro"/>
</dbReference>
<keyword evidence="6 10" id="KW-0472">Membrane</keyword>
<evidence type="ECO:0000256" key="3">
    <source>
        <dbReference type="ARBA" id="ARBA00022692"/>
    </source>
</evidence>
<comment type="subcellular location">
    <subcellularLocation>
        <location evidence="1">Membrane</location>
        <topology evidence="1">Multi-pass membrane protein</topology>
    </subcellularLocation>
</comment>
<evidence type="ECO:0000256" key="5">
    <source>
        <dbReference type="ARBA" id="ARBA00022989"/>
    </source>
</evidence>
<feature type="region of interest" description="Disordered" evidence="9">
    <location>
        <begin position="252"/>
        <end position="273"/>
    </location>
</feature>
<dbReference type="AlphaFoldDB" id="A0A0M3SBM4"/>
<protein>
    <submittedName>
        <fullName evidence="11">Odorant receptor 85</fullName>
    </submittedName>
</protein>
<feature type="non-terminal residue" evidence="11">
    <location>
        <position position="1"/>
    </location>
</feature>
<dbReference type="InterPro" id="IPR004117">
    <property type="entry name" value="7tm6_olfct_rcpt"/>
</dbReference>
<sequence length="429" mass="47165">VCCRQLSLHASRPRAGAGMEAHLSPAVRALGAVCLWKPSRAGCWYHAATAAGSLAALSLLASVAAGLPAQWARGDITSFSMNAYVCFAIFAAQIKVSTFGYWGGPQRLVAQLGAERRAAGAAEAALPPGRAERLLGESGTLLRRSAAAFYACGHLMMVAWYASPLIANARLAPDPDTNATLPRHLLFDAWFPFDPVPSPNYEAALLYQSVTLYIAFITTAVIDVFYVSVMVYLGVELEILNEAVARSCRPFEEQENKDKDKEGEKKEEGRGQGDDCSLLVACVRHHQHLNRCVGTLQEVMGISIFVQFVFNMLLICVYAFVITTTKSDFGTLAKFAMTLESYLFENLLYCWFGNNLIEQSERLPFSAYSSAWPDAGRRFQRSLRILALRASRPLQVTVGSLYTLSRQTFLHLLNGSYSLFAVLHHLNSK</sequence>
<keyword evidence="2" id="KW-0716">Sensory transduction</keyword>
<dbReference type="EMBL" id="KP843252">
    <property type="protein sequence ID" value="ALD51388.1"/>
    <property type="molecule type" value="mRNA"/>
</dbReference>
<evidence type="ECO:0000313" key="11">
    <source>
        <dbReference type="EMBL" id="ALD51388.1"/>
    </source>
</evidence>
<feature type="transmembrane region" description="Helical" evidence="10">
    <location>
        <begin position="210"/>
        <end position="233"/>
    </location>
</feature>
<feature type="transmembrane region" description="Helical" evidence="10">
    <location>
        <begin position="81"/>
        <end position="102"/>
    </location>
</feature>
<keyword evidence="7 11" id="KW-0675">Receptor</keyword>
<evidence type="ECO:0000256" key="4">
    <source>
        <dbReference type="ARBA" id="ARBA00022725"/>
    </source>
</evidence>
<name>A0A0M3SBM4_LOCMI</name>
<dbReference type="GO" id="GO:0007165">
    <property type="term" value="P:signal transduction"/>
    <property type="evidence" value="ECO:0007669"/>
    <property type="project" value="UniProtKB-KW"/>
</dbReference>
<evidence type="ECO:0000256" key="8">
    <source>
        <dbReference type="ARBA" id="ARBA00023224"/>
    </source>
</evidence>
<dbReference type="GO" id="GO:0005886">
    <property type="term" value="C:plasma membrane"/>
    <property type="evidence" value="ECO:0007669"/>
    <property type="project" value="TreeGrafter"/>
</dbReference>
<dbReference type="PANTHER" id="PTHR21137:SF40">
    <property type="entry name" value="ODORANT RECEPTOR 56A"/>
    <property type="match status" value="1"/>
</dbReference>
<evidence type="ECO:0000256" key="1">
    <source>
        <dbReference type="ARBA" id="ARBA00004141"/>
    </source>
</evidence>
<evidence type="ECO:0000256" key="2">
    <source>
        <dbReference type="ARBA" id="ARBA00022606"/>
    </source>
</evidence>
<feature type="transmembrane region" description="Helical" evidence="10">
    <location>
        <begin position="299"/>
        <end position="321"/>
    </location>
</feature>
<reference evidence="11" key="2">
    <citation type="submission" date="2015-02" db="EMBL/GenBank/DDBJ databases">
        <authorList>
            <person name="Torres C."/>
        </authorList>
    </citation>
    <scope>NUCLEOTIDE SEQUENCE</scope>
</reference>
<keyword evidence="5 10" id="KW-1133">Transmembrane helix</keyword>
<keyword evidence="8" id="KW-0807">Transducer</keyword>
<feature type="transmembrane region" description="Helical" evidence="10">
    <location>
        <begin position="44"/>
        <end position="69"/>
    </location>
</feature>
<keyword evidence="4" id="KW-0552">Olfaction</keyword>
<dbReference type="PANTHER" id="PTHR21137">
    <property type="entry name" value="ODORANT RECEPTOR"/>
    <property type="match status" value="1"/>
</dbReference>
<evidence type="ECO:0000256" key="10">
    <source>
        <dbReference type="SAM" id="Phobius"/>
    </source>
</evidence>
<evidence type="ECO:0000256" key="7">
    <source>
        <dbReference type="ARBA" id="ARBA00023170"/>
    </source>
</evidence>
<dbReference type="Pfam" id="PF02949">
    <property type="entry name" value="7tm_6"/>
    <property type="match status" value="1"/>
</dbReference>